<dbReference type="Proteomes" id="UP000694388">
    <property type="component" value="Unplaced"/>
</dbReference>
<evidence type="ECO:0000313" key="3">
    <source>
        <dbReference type="Proteomes" id="UP000694388"/>
    </source>
</evidence>
<reference evidence="2" key="2">
    <citation type="submission" date="2025-09" db="UniProtKB">
        <authorList>
            <consortium name="Ensembl"/>
        </authorList>
    </citation>
    <scope>IDENTIFICATION</scope>
</reference>
<keyword evidence="3" id="KW-1185">Reference proteome</keyword>
<dbReference type="Gene3D" id="2.30.180.10">
    <property type="entry name" value="FAS1 domain"/>
    <property type="match status" value="4"/>
</dbReference>
<dbReference type="PANTHER" id="PTHR10900">
    <property type="entry name" value="PERIOSTIN-RELATED"/>
    <property type="match status" value="1"/>
</dbReference>
<evidence type="ECO:0000313" key="2">
    <source>
        <dbReference type="Ensembl" id="ENSEBUP00000014735.1"/>
    </source>
</evidence>
<feature type="domain" description="FAS1" evidence="1">
    <location>
        <begin position="102"/>
        <end position="233"/>
    </location>
</feature>
<evidence type="ECO:0000259" key="1">
    <source>
        <dbReference type="PROSITE" id="PS50213"/>
    </source>
</evidence>
<protein>
    <submittedName>
        <fullName evidence="2">Transforming growth factor, beta-induced</fullName>
    </submittedName>
</protein>
<reference evidence="2" key="1">
    <citation type="submission" date="2025-08" db="UniProtKB">
        <authorList>
            <consortium name="Ensembl"/>
        </authorList>
    </citation>
    <scope>IDENTIFICATION</scope>
</reference>
<sequence>MLERLNCWIFLTHLKMQEQKRLINTDKKLHNTLLQHVARERLLVHDLRDGLLIPSMLGNHDIHVQQHRNGVVTVNCIRVVTPNLLASNGVVHLVDGLLNAPQSRLTDIVKGRRDLSKFLSLIEKAGLIDVLNKRQGYTLLAPTNSAFGKMDKAILDRISEDSVSLTALIKHHMIPSEMCSPAIIGTNNLETVEGSAMRLGCEGDSVTVNGEPVMEQTDTVATNGVLHTINRVIIPDSAKTVLELAETPHLKTFTSMFKKMNLQASFKPKTSYTLLAPVNEAFEDTTVTDMSEDTTKLLKNHVVLKQYFLHQLHHGQVLKTIGGKNLRVFIYSKTICIENSCSSLNGRKGRYGALFTLRKVLQVPTKSLITTLKDDPRFSILVELIKIAKLVPMLNKGGPLTFFAPTNKAFTSLPPGELDKLKGDVLHLRSLLKYHMFNKVVVSDGISPGVTSFMTTMQGGSLELAKKNNTIFINKNVKLLVPDKMATNGVIHGIDSFFQPKGGMFKMANFMETLPIVCHSVLQKSSPHSLHHY</sequence>
<dbReference type="PROSITE" id="PS50213">
    <property type="entry name" value="FAS1"/>
    <property type="match status" value="4"/>
</dbReference>
<dbReference type="FunFam" id="2.30.180.10:FF:000032">
    <property type="entry name" value="Fasciclin domain-containing protein, putative"/>
    <property type="match status" value="2"/>
</dbReference>
<dbReference type="FunFam" id="2.30.180.10:FF:000002">
    <property type="entry name" value="periostin isoform X1"/>
    <property type="match status" value="1"/>
</dbReference>
<feature type="domain" description="FAS1" evidence="1">
    <location>
        <begin position="365"/>
        <end position="498"/>
    </location>
</feature>
<dbReference type="InterPro" id="IPR036378">
    <property type="entry name" value="FAS1_dom_sf"/>
</dbReference>
<accession>A0A8C4QHG2</accession>
<dbReference type="SUPFAM" id="SSF82153">
    <property type="entry name" value="FAS1 domain"/>
    <property type="match status" value="4"/>
</dbReference>
<name>A0A8C4QHG2_EPTBU</name>
<proteinExistence type="predicted"/>
<feature type="domain" description="FAS1" evidence="1">
    <location>
        <begin position="1"/>
        <end position="98"/>
    </location>
</feature>
<dbReference type="PANTHER" id="PTHR10900:SF124">
    <property type="entry name" value="FI05614P"/>
    <property type="match status" value="1"/>
</dbReference>
<dbReference type="Pfam" id="PF02469">
    <property type="entry name" value="Fasciclin"/>
    <property type="match status" value="4"/>
</dbReference>
<dbReference type="SMART" id="SM00554">
    <property type="entry name" value="FAS1"/>
    <property type="match status" value="4"/>
</dbReference>
<feature type="domain" description="FAS1" evidence="1">
    <location>
        <begin position="237"/>
        <end position="361"/>
    </location>
</feature>
<dbReference type="Ensembl" id="ENSEBUT00000015311.1">
    <property type="protein sequence ID" value="ENSEBUP00000014735.1"/>
    <property type="gene ID" value="ENSEBUG00000009270.1"/>
</dbReference>
<dbReference type="AlphaFoldDB" id="A0A8C4QHG2"/>
<dbReference type="InterPro" id="IPR050904">
    <property type="entry name" value="Adhesion/Biosynth-related"/>
</dbReference>
<dbReference type="GeneTree" id="ENSGT00530000063860"/>
<organism evidence="2 3">
    <name type="scientific">Eptatretus burgeri</name>
    <name type="common">Inshore hagfish</name>
    <dbReference type="NCBI Taxonomy" id="7764"/>
    <lineage>
        <taxon>Eukaryota</taxon>
        <taxon>Metazoa</taxon>
        <taxon>Chordata</taxon>
        <taxon>Craniata</taxon>
        <taxon>Vertebrata</taxon>
        <taxon>Cyclostomata</taxon>
        <taxon>Myxini</taxon>
        <taxon>Myxiniformes</taxon>
        <taxon>Myxinidae</taxon>
        <taxon>Eptatretinae</taxon>
        <taxon>Eptatretus</taxon>
    </lineage>
</organism>
<dbReference type="InterPro" id="IPR000782">
    <property type="entry name" value="FAS1_domain"/>
</dbReference>